<feature type="domain" description="Methyltransferase type 11" evidence="1">
    <location>
        <begin position="61"/>
        <end position="159"/>
    </location>
</feature>
<dbReference type="SUPFAM" id="SSF53335">
    <property type="entry name" value="S-adenosyl-L-methionine-dependent methyltransferases"/>
    <property type="match status" value="1"/>
</dbReference>
<dbReference type="InterPro" id="IPR013216">
    <property type="entry name" value="Methyltransf_11"/>
</dbReference>
<dbReference type="RefSeq" id="WP_076165192.1">
    <property type="nucleotide sequence ID" value="NZ_MRTP01000001.1"/>
</dbReference>
<dbReference type="Gene3D" id="3.40.50.150">
    <property type="entry name" value="Vaccinia Virus protein VP39"/>
    <property type="match status" value="1"/>
</dbReference>
<sequence>MSQVRNYYENSQNKESIKSIYNTGNNLSAKYEVMGKYGISTEMFETWTIDKLNLLGSERVLDIGTGNGRFSIPTSKILKNNGGFMVCCDLTEGVMNSARIQAEQEGLPILHMIADAEKLPFLSDEFDVVMANHMLYHLPDLKKGLKEISRVLRNTGQFLATTNSSRGMPEFFALHQETMHQLHIPFEIKDDPIPFSLENGEAILLEHFNRVKLLTYEAGFKVTDPEPVLKYYMATQLYQGPFHDISLSREQREAISHTFLTLTRQKIVSCGGELIISKPVAAFICEMN</sequence>
<keyword evidence="3" id="KW-1185">Reference proteome</keyword>
<dbReference type="InterPro" id="IPR029063">
    <property type="entry name" value="SAM-dependent_MTases_sf"/>
</dbReference>
<dbReference type="PANTHER" id="PTHR43591">
    <property type="entry name" value="METHYLTRANSFERASE"/>
    <property type="match status" value="1"/>
</dbReference>
<evidence type="ECO:0000313" key="2">
    <source>
        <dbReference type="EMBL" id="OMF57415.1"/>
    </source>
</evidence>
<protein>
    <recommendedName>
        <fullName evidence="1">Methyltransferase type 11 domain-containing protein</fullName>
    </recommendedName>
</protein>
<proteinExistence type="predicted"/>
<comment type="caution">
    <text evidence="2">The sequence shown here is derived from an EMBL/GenBank/DDBJ whole genome shotgun (WGS) entry which is preliminary data.</text>
</comment>
<organism evidence="2 3">
    <name type="scientific">Paenibacillus rhizosphaerae</name>
    <dbReference type="NCBI Taxonomy" id="297318"/>
    <lineage>
        <taxon>Bacteria</taxon>
        <taxon>Bacillati</taxon>
        <taxon>Bacillota</taxon>
        <taxon>Bacilli</taxon>
        <taxon>Bacillales</taxon>
        <taxon>Paenibacillaceae</taxon>
        <taxon>Paenibacillus</taxon>
    </lineage>
</organism>
<evidence type="ECO:0000259" key="1">
    <source>
        <dbReference type="Pfam" id="PF08241"/>
    </source>
</evidence>
<dbReference type="Pfam" id="PF08241">
    <property type="entry name" value="Methyltransf_11"/>
    <property type="match status" value="1"/>
</dbReference>
<evidence type="ECO:0000313" key="3">
    <source>
        <dbReference type="Proteomes" id="UP000187172"/>
    </source>
</evidence>
<dbReference type="GO" id="GO:0008757">
    <property type="term" value="F:S-adenosylmethionine-dependent methyltransferase activity"/>
    <property type="evidence" value="ECO:0007669"/>
    <property type="project" value="InterPro"/>
</dbReference>
<accession>A0A1R1F013</accession>
<dbReference type="CDD" id="cd02440">
    <property type="entry name" value="AdoMet_MTases"/>
    <property type="match status" value="1"/>
</dbReference>
<gene>
    <name evidence="2" type="ORF">BK138_02015</name>
</gene>
<dbReference type="EMBL" id="MRTP01000001">
    <property type="protein sequence ID" value="OMF57415.1"/>
    <property type="molecule type" value="Genomic_DNA"/>
</dbReference>
<dbReference type="AlphaFoldDB" id="A0A1R1F013"/>
<dbReference type="Proteomes" id="UP000187172">
    <property type="component" value="Unassembled WGS sequence"/>
</dbReference>
<reference evidence="2 3" key="1">
    <citation type="submission" date="2016-11" db="EMBL/GenBank/DDBJ databases">
        <title>Paenibacillus species isolates.</title>
        <authorList>
            <person name="Beno S.M."/>
        </authorList>
    </citation>
    <scope>NUCLEOTIDE SEQUENCE [LARGE SCALE GENOMIC DNA]</scope>
    <source>
        <strain evidence="2 3">FSL R5-0378</strain>
    </source>
</reference>
<name>A0A1R1F013_9BACL</name>
<dbReference type="PANTHER" id="PTHR43591:SF24">
    <property type="entry name" value="2-METHOXY-6-POLYPRENYL-1,4-BENZOQUINOL METHYLASE, MITOCHONDRIAL"/>
    <property type="match status" value="1"/>
</dbReference>